<keyword evidence="7" id="KW-0378">Hydrolase</keyword>
<protein>
    <submittedName>
        <fullName evidence="14">Peptidase_M50 domain-containing protein</fullName>
    </submittedName>
</protein>
<evidence type="ECO:0000259" key="13">
    <source>
        <dbReference type="Pfam" id="PF02163"/>
    </source>
</evidence>
<dbReference type="GO" id="GO:0008237">
    <property type="term" value="F:metallopeptidase activity"/>
    <property type="evidence" value="ECO:0007669"/>
    <property type="project" value="UniProtKB-KW"/>
</dbReference>
<evidence type="ECO:0000256" key="1">
    <source>
        <dbReference type="ARBA" id="ARBA00001947"/>
    </source>
</evidence>
<evidence type="ECO:0000256" key="10">
    <source>
        <dbReference type="ARBA" id="ARBA00023049"/>
    </source>
</evidence>
<name>A0A1A7BBJ5_9SPHN</name>
<dbReference type="PANTHER" id="PTHR39188:SF3">
    <property type="entry name" value="STAGE IV SPORULATION PROTEIN FB"/>
    <property type="match status" value="1"/>
</dbReference>
<comment type="similarity">
    <text evidence="3">Belongs to the peptidase M50B family.</text>
</comment>
<accession>A0A1A7BBJ5</accession>
<comment type="caution">
    <text evidence="14">The sequence shown here is derived from an EMBL/GenBank/DDBJ whole genome shotgun (WGS) entry which is preliminary data.</text>
</comment>
<dbReference type="AlphaFoldDB" id="A0A1A7BBJ5"/>
<evidence type="ECO:0000256" key="5">
    <source>
        <dbReference type="ARBA" id="ARBA00022692"/>
    </source>
</evidence>
<keyword evidence="8" id="KW-0862">Zinc</keyword>
<comment type="cofactor">
    <cofactor evidence="1">
        <name>Zn(2+)</name>
        <dbReference type="ChEBI" id="CHEBI:29105"/>
    </cofactor>
</comment>
<evidence type="ECO:0000256" key="4">
    <source>
        <dbReference type="ARBA" id="ARBA00022670"/>
    </source>
</evidence>
<dbReference type="Pfam" id="PF02163">
    <property type="entry name" value="Peptidase_M50"/>
    <property type="match status" value="1"/>
</dbReference>
<keyword evidence="9 12" id="KW-1133">Transmembrane helix</keyword>
<dbReference type="STRING" id="1300349.I603_2809"/>
<dbReference type="CDD" id="cd05709">
    <property type="entry name" value="S2P-M50"/>
    <property type="match status" value="1"/>
</dbReference>
<dbReference type="GO" id="GO:0016020">
    <property type="term" value="C:membrane"/>
    <property type="evidence" value="ECO:0007669"/>
    <property type="project" value="UniProtKB-SubCell"/>
</dbReference>
<gene>
    <name evidence="14" type="ORF">I603_2809</name>
</gene>
<proteinExistence type="inferred from homology"/>
<keyword evidence="11 12" id="KW-0472">Membrane</keyword>
<keyword evidence="4" id="KW-0645">Protease</keyword>
<keyword evidence="6" id="KW-0479">Metal-binding</keyword>
<dbReference type="PANTHER" id="PTHR39188">
    <property type="entry name" value="MEMBRANE-ASSOCIATED ZINC METALLOPROTEASE M50B"/>
    <property type="match status" value="1"/>
</dbReference>
<sequence length="247" mass="26344">MVFPVQAAVSSLGDRIVYALWYLASAALWVTASKYEAFGDNWLIAFAAIAALQFVIIVIHELGHALAAWRSGARVDAICAVPFVWDTSRRAVRFEPELPAHDIGGYVSYTFEAGGSTRKDMAIAAAGPLSNFASAAVVAGLAALLSASVLPSGERADPDPLQISAVDTDAPPRATRPAIRLPSEAEIEAMLETDRARRRREALADWGEALSELFIALSVILGLLNLVPHRGSDGAAILAGWRVLRGR</sequence>
<dbReference type="GO" id="GO:0006508">
    <property type="term" value="P:proteolysis"/>
    <property type="evidence" value="ECO:0007669"/>
    <property type="project" value="UniProtKB-KW"/>
</dbReference>
<evidence type="ECO:0000256" key="12">
    <source>
        <dbReference type="SAM" id="Phobius"/>
    </source>
</evidence>
<keyword evidence="5 12" id="KW-0812">Transmembrane</keyword>
<evidence type="ECO:0000256" key="8">
    <source>
        <dbReference type="ARBA" id="ARBA00022833"/>
    </source>
</evidence>
<evidence type="ECO:0000256" key="11">
    <source>
        <dbReference type="ARBA" id="ARBA00023136"/>
    </source>
</evidence>
<dbReference type="EMBL" id="LZYB01000009">
    <property type="protein sequence ID" value="OBV09913.1"/>
    <property type="molecule type" value="Genomic_DNA"/>
</dbReference>
<dbReference type="Proteomes" id="UP000092484">
    <property type="component" value="Unassembled WGS sequence"/>
</dbReference>
<dbReference type="GO" id="GO:0046872">
    <property type="term" value="F:metal ion binding"/>
    <property type="evidence" value="ECO:0007669"/>
    <property type="project" value="UniProtKB-KW"/>
</dbReference>
<reference evidence="14 15" key="1">
    <citation type="submission" date="2016-06" db="EMBL/GenBank/DDBJ databases">
        <title>Genome sequence of Porphyrobacter dokdonensis DSW-74.</title>
        <authorList>
            <person name="Kim J.F."/>
            <person name="Song J.Y."/>
        </authorList>
    </citation>
    <scope>NUCLEOTIDE SEQUENCE [LARGE SCALE GENOMIC DNA]</scope>
    <source>
        <strain evidence="14 15">DSW-74</strain>
    </source>
</reference>
<feature type="transmembrane region" description="Helical" evidence="12">
    <location>
        <begin position="42"/>
        <end position="60"/>
    </location>
</feature>
<comment type="subcellular location">
    <subcellularLocation>
        <location evidence="2">Membrane</location>
        <topology evidence="2">Multi-pass membrane protein</topology>
    </subcellularLocation>
</comment>
<evidence type="ECO:0000313" key="15">
    <source>
        <dbReference type="Proteomes" id="UP000092484"/>
    </source>
</evidence>
<dbReference type="InterPro" id="IPR008915">
    <property type="entry name" value="Peptidase_M50"/>
</dbReference>
<evidence type="ECO:0000256" key="6">
    <source>
        <dbReference type="ARBA" id="ARBA00022723"/>
    </source>
</evidence>
<evidence type="ECO:0000313" key="14">
    <source>
        <dbReference type="EMBL" id="OBV09913.1"/>
    </source>
</evidence>
<evidence type="ECO:0000256" key="3">
    <source>
        <dbReference type="ARBA" id="ARBA00007931"/>
    </source>
</evidence>
<evidence type="ECO:0000256" key="7">
    <source>
        <dbReference type="ARBA" id="ARBA00022801"/>
    </source>
</evidence>
<feature type="transmembrane region" description="Helical" evidence="12">
    <location>
        <begin position="12"/>
        <end position="30"/>
    </location>
</feature>
<feature type="domain" description="Peptidase M50" evidence="13">
    <location>
        <begin position="53"/>
        <end position="239"/>
    </location>
</feature>
<organism evidence="14 15">
    <name type="scientific">Erythrobacter dokdonensis DSW-74</name>
    <dbReference type="NCBI Taxonomy" id="1300349"/>
    <lineage>
        <taxon>Bacteria</taxon>
        <taxon>Pseudomonadati</taxon>
        <taxon>Pseudomonadota</taxon>
        <taxon>Alphaproteobacteria</taxon>
        <taxon>Sphingomonadales</taxon>
        <taxon>Erythrobacteraceae</taxon>
        <taxon>Erythrobacter/Porphyrobacter group</taxon>
        <taxon>Erythrobacter</taxon>
    </lineage>
</organism>
<keyword evidence="10" id="KW-0482">Metalloprotease</keyword>
<evidence type="ECO:0000256" key="9">
    <source>
        <dbReference type="ARBA" id="ARBA00022989"/>
    </source>
</evidence>
<keyword evidence="15" id="KW-1185">Reference proteome</keyword>
<evidence type="ECO:0000256" key="2">
    <source>
        <dbReference type="ARBA" id="ARBA00004141"/>
    </source>
</evidence>